<keyword evidence="2" id="KW-1185">Reference proteome</keyword>
<dbReference type="Proteomes" id="UP000820818">
    <property type="component" value="Linkage Group LG8"/>
</dbReference>
<evidence type="ECO:0000313" key="2">
    <source>
        <dbReference type="Proteomes" id="UP000820818"/>
    </source>
</evidence>
<gene>
    <name evidence="1" type="ORF">GHT06_020355</name>
</gene>
<comment type="caution">
    <text evidence="1">The sequence shown here is derived from an EMBL/GenBank/DDBJ whole genome shotgun (WGS) entry which is preliminary data.</text>
</comment>
<sequence length="154" mass="17831">MVLTYLKKHYGSREQIARGQIYDYDLLSHPVVQPGDRQGLEDFFRSAARVVLEHGRLEHDLKSAGNLDQAVQKLPPFVCHRWPGTGASIRRSDLDRFLEEIVEEERLVCSSTESAPQIEPRERRVTFHKPAVERHNSVKRAIRNCHPFVHLRLS</sequence>
<evidence type="ECO:0000313" key="1">
    <source>
        <dbReference type="EMBL" id="KAI9555055.1"/>
    </source>
</evidence>
<accession>A0AAD5L2K8</accession>
<protein>
    <submittedName>
        <fullName evidence="1">Uncharacterized protein</fullName>
    </submittedName>
</protein>
<dbReference type="EMBL" id="WJBH02000008">
    <property type="protein sequence ID" value="KAI9555055.1"/>
    <property type="molecule type" value="Genomic_DNA"/>
</dbReference>
<name>A0AAD5L2K8_9CRUS</name>
<organism evidence="1 2">
    <name type="scientific">Daphnia sinensis</name>
    <dbReference type="NCBI Taxonomy" id="1820382"/>
    <lineage>
        <taxon>Eukaryota</taxon>
        <taxon>Metazoa</taxon>
        <taxon>Ecdysozoa</taxon>
        <taxon>Arthropoda</taxon>
        <taxon>Crustacea</taxon>
        <taxon>Branchiopoda</taxon>
        <taxon>Diplostraca</taxon>
        <taxon>Cladocera</taxon>
        <taxon>Anomopoda</taxon>
        <taxon>Daphniidae</taxon>
        <taxon>Daphnia</taxon>
        <taxon>Daphnia similis group</taxon>
    </lineage>
</organism>
<dbReference type="AlphaFoldDB" id="A0AAD5L2K8"/>
<proteinExistence type="predicted"/>
<reference evidence="1 2" key="1">
    <citation type="submission" date="2022-05" db="EMBL/GenBank/DDBJ databases">
        <title>A multi-omics perspective on studying reproductive biology in Daphnia sinensis.</title>
        <authorList>
            <person name="Jia J."/>
        </authorList>
    </citation>
    <scope>NUCLEOTIDE SEQUENCE [LARGE SCALE GENOMIC DNA]</scope>
    <source>
        <strain evidence="1 2">WSL</strain>
    </source>
</reference>